<dbReference type="Gene3D" id="1.10.30.50">
    <property type="match status" value="1"/>
</dbReference>
<evidence type="ECO:0000313" key="2">
    <source>
        <dbReference type="Proteomes" id="UP000029644"/>
    </source>
</evidence>
<reference evidence="1 2" key="1">
    <citation type="journal article" date="2014" name="Genome Announc.">
        <title>Draft Genome Sequences of Marine Flavobacterium Algibacter lectus Strains SS8 and NR4.</title>
        <authorList>
            <person name="Takatani N."/>
            <person name="Nakanishi M."/>
            <person name="Meirelles P."/>
            <person name="Mino S."/>
            <person name="Suda W."/>
            <person name="Oshima K."/>
            <person name="Hattori M."/>
            <person name="Ohkuma M."/>
            <person name="Hosokawa M."/>
            <person name="Miyashita K."/>
            <person name="Thompson F.L."/>
            <person name="Niwa A."/>
            <person name="Sawabe T."/>
            <person name="Sawabe T."/>
        </authorList>
    </citation>
    <scope>NUCLEOTIDE SEQUENCE [LARGE SCALE GENOMIC DNA]</scope>
    <source>
        <strain evidence="1 2">JCM 19300</strain>
    </source>
</reference>
<dbReference type="RefSeq" id="WP_042506682.1">
    <property type="nucleotide sequence ID" value="NZ_BBNQ01000024.1"/>
</dbReference>
<dbReference type="AlphaFoldDB" id="A0A090VJB8"/>
<evidence type="ECO:0008006" key="3">
    <source>
        <dbReference type="Google" id="ProtNLM"/>
    </source>
</evidence>
<dbReference type="Proteomes" id="UP000029644">
    <property type="component" value="Unassembled WGS sequence"/>
</dbReference>
<dbReference type="OrthoDB" id="9816185at2"/>
<protein>
    <recommendedName>
        <fullName evidence="3">EA31 gene protein</fullName>
    </recommendedName>
</protein>
<proteinExistence type="predicted"/>
<evidence type="ECO:0000313" key="1">
    <source>
        <dbReference type="EMBL" id="GAL64855.1"/>
    </source>
</evidence>
<sequence>MRKLNVPIEDAIDVFDICISKVQNTDLKERLENCKPSIVTAVADYTTKAPRIELHTIATHDLINGNVTSSEMKKVYSDRMVGATAPGRYIYDKWRASAPNNICPLCAQRTTETLEHHLPKSKYPIYSVVPVNIFPACSSCNKIKLDAISNARETEPIHPYFDNVEDELWLKAEVIELKPASLRFYTIKSDHWDDIKYARIENHFRLFELEKLYASHSGEELAMNYFRINRLFETGGALSVKNFLEDSWLSMKDANINSWQTATYEALFNSNWYQEGGFKP</sequence>
<organism evidence="1 2">
    <name type="scientific">Algibacter lectus</name>
    <dbReference type="NCBI Taxonomy" id="221126"/>
    <lineage>
        <taxon>Bacteria</taxon>
        <taxon>Pseudomonadati</taxon>
        <taxon>Bacteroidota</taxon>
        <taxon>Flavobacteriia</taxon>
        <taxon>Flavobacteriales</taxon>
        <taxon>Flavobacteriaceae</taxon>
        <taxon>Algibacter</taxon>
    </lineage>
</organism>
<gene>
    <name evidence="1" type="ORF">JCM19300_2003</name>
</gene>
<comment type="caution">
    <text evidence="1">The sequence shown here is derived from an EMBL/GenBank/DDBJ whole genome shotgun (WGS) entry which is preliminary data.</text>
</comment>
<dbReference type="EMBL" id="BBNQ01000024">
    <property type="protein sequence ID" value="GAL64855.1"/>
    <property type="molecule type" value="Genomic_DNA"/>
</dbReference>
<name>A0A090VJB8_9FLAO</name>
<accession>A0A090VJB8</accession>